<evidence type="ECO:0000256" key="4">
    <source>
        <dbReference type="ARBA" id="ARBA00022692"/>
    </source>
</evidence>
<keyword evidence="3" id="KW-1003">Cell membrane</keyword>
<reference evidence="8 9" key="1">
    <citation type="submission" date="2016-10" db="EMBL/GenBank/DDBJ databases">
        <authorList>
            <person name="de Groot N.N."/>
        </authorList>
    </citation>
    <scope>NUCLEOTIDE SEQUENCE [LARGE SCALE GENOMIC DNA]</scope>
    <source>
        <strain evidence="8 9">DSM 9179</strain>
    </source>
</reference>
<dbReference type="GO" id="GO:0042910">
    <property type="term" value="F:xenobiotic transmembrane transporter activity"/>
    <property type="evidence" value="ECO:0007669"/>
    <property type="project" value="InterPro"/>
</dbReference>
<keyword evidence="4 7" id="KW-0812">Transmembrane</keyword>
<feature type="transmembrane region" description="Helical" evidence="7">
    <location>
        <begin position="254"/>
        <end position="274"/>
    </location>
</feature>
<feature type="transmembrane region" description="Helical" evidence="7">
    <location>
        <begin position="165"/>
        <end position="187"/>
    </location>
</feature>
<evidence type="ECO:0000313" key="9">
    <source>
        <dbReference type="Proteomes" id="UP000199701"/>
    </source>
</evidence>
<evidence type="ECO:0000313" key="8">
    <source>
        <dbReference type="EMBL" id="SEW14125.1"/>
    </source>
</evidence>
<sequence>MKKSINFTEGKIFKPLIGFTMPILAAIFLQGMYGAIDLLVVGQFGDASSVSAVATGSQIMQTITGIVTGLSMGITILVGQKIGEKKIDEVEKIIGTCICLFGTIAFMLTVIMLASGRFLVKLMNTPTEAFEKTISYVLICSLGIVFIVAYNVISAIFRGSGNSKSPLLFVGIACVTNVLGDLVLIGVFRLDAIGAAVATVFAQAVSVFISLIIIKKRGLLFGLSRKSICFHKIEIKKILQFGAPIALQDALTNISFLIITAIINTLGLIASASIGVSEKIVVFIMLIPMSFMDSVSVFVAQNIGACQLERAKKTMYIAMVTSLSFGAIMFGISFWHGDILAGIFSSDSNVIAACAEYMKSYAIDCILVCILFCFIGYFNGSGKTIFVMIQGILAAFAFRIPISYFMSKIPGVTMLQIGFASPIATAFSIIICIIYYKHTIKNITV</sequence>
<feature type="transmembrane region" description="Helical" evidence="7">
    <location>
        <begin position="134"/>
        <end position="153"/>
    </location>
</feature>
<feature type="transmembrane region" description="Helical" evidence="7">
    <location>
        <begin position="315"/>
        <end position="337"/>
    </location>
</feature>
<dbReference type="OrthoDB" id="9776324at2"/>
<evidence type="ECO:0000256" key="3">
    <source>
        <dbReference type="ARBA" id="ARBA00022475"/>
    </source>
</evidence>
<evidence type="ECO:0000256" key="6">
    <source>
        <dbReference type="ARBA" id="ARBA00023136"/>
    </source>
</evidence>
<dbReference type="InterPro" id="IPR002528">
    <property type="entry name" value="MATE_fam"/>
</dbReference>
<dbReference type="STRING" id="99656.SAMN05421659_105109"/>
<dbReference type="InterPro" id="IPR052031">
    <property type="entry name" value="Membrane_Transporter-Flippase"/>
</dbReference>
<dbReference type="NCBIfam" id="TIGR00797">
    <property type="entry name" value="matE"/>
    <property type="match status" value="1"/>
</dbReference>
<keyword evidence="5 7" id="KW-1133">Transmembrane helix</keyword>
<evidence type="ECO:0000256" key="1">
    <source>
        <dbReference type="ARBA" id="ARBA00004651"/>
    </source>
</evidence>
<accession>A0A1I0PIV1</accession>
<feature type="transmembrane region" description="Helical" evidence="7">
    <location>
        <begin position="357"/>
        <end position="378"/>
    </location>
</feature>
<evidence type="ECO:0000256" key="7">
    <source>
        <dbReference type="SAM" id="Phobius"/>
    </source>
</evidence>
<proteinExistence type="predicted"/>
<feature type="transmembrane region" description="Helical" evidence="7">
    <location>
        <begin position="193"/>
        <end position="214"/>
    </location>
</feature>
<dbReference type="InterPro" id="IPR048279">
    <property type="entry name" value="MdtK-like"/>
</dbReference>
<dbReference type="EMBL" id="FOJI01000005">
    <property type="protein sequence ID" value="SEW14125.1"/>
    <property type="molecule type" value="Genomic_DNA"/>
</dbReference>
<keyword evidence="2" id="KW-0813">Transport</keyword>
<keyword evidence="6 7" id="KW-0472">Membrane</keyword>
<dbReference type="RefSeq" id="WP_092452522.1">
    <property type="nucleotide sequence ID" value="NZ_FOJI01000005.1"/>
</dbReference>
<feature type="transmembrane region" description="Helical" evidence="7">
    <location>
        <begin position="90"/>
        <end position="114"/>
    </location>
</feature>
<organism evidence="8 9">
    <name type="scientific">[Clostridium] fimetarium</name>
    <dbReference type="NCBI Taxonomy" id="99656"/>
    <lineage>
        <taxon>Bacteria</taxon>
        <taxon>Bacillati</taxon>
        <taxon>Bacillota</taxon>
        <taxon>Clostridia</taxon>
        <taxon>Lachnospirales</taxon>
        <taxon>Lachnospiraceae</taxon>
    </lineage>
</organism>
<dbReference type="AlphaFoldDB" id="A0A1I0PIV1"/>
<dbReference type="PANTHER" id="PTHR43549:SF3">
    <property type="entry name" value="MULTIDRUG RESISTANCE PROTEIN YPNP-RELATED"/>
    <property type="match status" value="1"/>
</dbReference>
<feature type="transmembrane region" description="Helical" evidence="7">
    <location>
        <begin position="12"/>
        <end position="36"/>
    </location>
</feature>
<dbReference type="Proteomes" id="UP000199701">
    <property type="component" value="Unassembled WGS sequence"/>
</dbReference>
<feature type="transmembrane region" description="Helical" evidence="7">
    <location>
        <begin position="280"/>
        <end position="303"/>
    </location>
</feature>
<dbReference type="Pfam" id="PF01554">
    <property type="entry name" value="MatE"/>
    <property type="match status" value="2"/>
</dbReference>
<feature type="transmembrane region" description="Helical" evidence="7">
    <location>
        <begin position="417"/>
        <end position="436"/>
    </location>
</feature>
<evidence type="ECO:0000256" key="2">
    <source>
        <dbReference type="ARBA" id="ARBA00022448"/>
    </source>
</evidence>
<dbReference type="PANTHER" id="PTHR43549">
    <property type="entry name" value="MULTIDRUG RESISTANCE PROTEIN YPNP-RELATED"/>
    <property type="match status" value="1"/>
</dbReference>
<protein>
    <submittedName>
        <fullName evidence="8">Putative efflux protein, MATE family</fullName>
    </submittedName>
</protein>
<feature type="transmembrane region" description="Helical" evidence="7">
    <location>
        <begin position="385"/>
        <end position="405"/>
    </location>
</feature>
<dbReference type="GO" id="GO:0015297">
    <property type="term" value="F:antiporter activity"/>
    <property type="evidence" value="ECO:0007669"/>
    <property type="project" value="InterPro"/>
</dbReference>
<gene>
    <name evidence="8" type="ORF">SAMN05421659_105109</name>
</gene>
<feature type="transmembrane region" description="Helical" evidence="7">
    <location>
        <begin position="56"/>
        <end position="78"/>
    </location>
</feature>
<keyword evidence="9" id="KW-1185">Reference proteome</keyword>
<evidence type="ECO:0000256" key="5">
    <source>
        <dbReference type="ARBA" id="ARBA00022989"/>
    </source>
</evidence>
<dbReference type="PIRSF" id="PIRSF006603">
    <property type="entry name" value="DinF"/>
    <property type="match status" value="1"/>
</dbReference>
<dbReference type="CDD" id="cd13138">
    <property type="entry name" value="MATE_yoeA_like"/>
    <property type="match status" value="1"/>
</dbReference>
<name>A0A1I0PIV1_9FIRM</name>
<comment type="subcellular location">
    <subcellularLocation>
        <location evidence="1">Cell membrane</location>
        <topology evidence="1">Multi-pass membrane protein</topology>
    </subcellularLocation>
</comment>
<dbReference type="GO" id="GO:0005886">
    <property type="term" value="C:plasma membrane"/>
    <property type="evidence" value="ECO:0007669"/>
    <property type="project" value="UniProtKB-SubCell"/>
</dbReference>